<dbReference type="Pfam" id="PF20167">
    <property type="entry name" value="Transposase_32"/>
    <property type="match status" value="1"/>
</dbReference>
<dbReference type="AlphaFoldDB" id="A0A9J5YWV4"/>
<proteinExistence type="predicted"/>
<dbReference type="PANTHER" id="PTHR33180:SF31">
    <property type="entry name" value="POLYPROTEIN PROTEIN"/>
    <property type="match status" value="1"/>
</dbReference>
<sequence>MIDTLGNMLSTFLYYLFVYDDTYVGMRIIYYRGIGIWVLHFFYPDESLRVIAPLLIFTKPRGPYIPNWVWEFYASYGTLISQRKKQAAAFKPVDYVVVRGKKVKCDHVIIDAILDCFDDIDHDCQCMIRTKTLDNMKNWLAPLILDDTPKWLDIGAFIKKKDLNVVAREGVESSPGGPFPGCGHRLISAEASLPTLAHGPSGTSTATPSDVPSSSTAALPLSLAAAIVSQTPITQASLLRMGKLAHYADRRAARLEASILGMIQTALDDTVTPLSSTIDPLATNIAVCKRGQGATDEVTTLKADIVVLQSDVDRLKSTDISMIFGIVEIPDVSELLPATTRDGSRVEEATDLESEAEANKEMHEMAEEASYEGN</sequence>
<reference evidence="3 4" key="1">
    <citation type="submission" date="2020-09" db="EMBL/GenBank/DDBJ databases">
        <title>De no assembly of potato wild relative species, Solanum commersonii.</title>
        <authorList>
            <person name="Cho K."/>
        </authorList>
    </citation>
    <scope>NUCLEOTIDE SEQUENCE [LARGE SCALE GENOMIC DNA]</scope>
    <source>
        <strain evidence="3">LZ3.2</strain>
        <tissue evidence="3">Leaf</tissue>
    </source>
</reference>
<dbReference type="Proteomes" id="UP000824120">
    <property type="component" value="Chromosome 5"/>
</dbReference>
<keyword evidence="4" id="KW-1185">Reference proteome</keyword>
<feature type="region of interest" description="Disordered" evidence="1">
    <location>
        <begin position="340"/>
        <end position="374"/>
    </location>
</feature>
<evidence type="ECO:0000259" key="2">
    <source>
        <dbReference type="Pfam" id="PF20167"/>
    </source>
</evidence>
<protein>
    <recommendedName>
        <fullName evidence="2">Putative plant transposon protein domain-containing protein</fullName>
    </recommendedName>
</protein>
<feature type="domain" description="Putative plant transposon protein" evidence="2">
    <location>
        <begin position="57"/>
        <end position="168"/>
    </location>
</feature>
<feature type="compositionally biased region" description="Basic and acidic residues" evidence="1">
    <location>
        <begin position="357"/>
        <end position="366"/>
    </location>
</feature>
<dbReference type="InterPro" id="IPR046796">
    <property type="entry name" value="Transposase_32_dom"/>
</dbReference>
<organism evidence="3 4">
    <name type="scientific">Solanum commersonii</name>
    <name type="common">Commerson's wild potato</name>
    <name type="synonym">Commerson's nightshade</name>
    <dbReference type="NCBI Taxonomy" id="4109"/>
    <lineage>
        <taxon>Eukaryota</taxon>
        <taxon>Viridiplantae</taxon>
        <taxon>Streptophyta</taxon>
        <taxon>Embryophyta</taxon>
        <taxon>Tracheophyta</taxon>
        <taxon>Spermatophyta</taxon>
        <taxon>Magnoliopsida</taxon>
        <taxon>eudicotyledons</taxon>
        <taxon>Gunneridae</taxon>
        <taxon>Pentapetalae</taxon>
        <taxon>asterids</taxon>
        <taxon>lamiids</taxon>
        <taxon>Solanales</taxon>
        <taxon>Solanaceae</taxon>
        <taxon>Solanoideae</taxon>
        <taxon>Solaneae</taxon>
        <taxon>Solanum</taxon>
    </lineage>
</organism>
<comment type="caution">
    <text evidence="3">The sequence shown here is derived from an EMBL/GenBank/DDBJ whole genome shotgun (WGS) entry which is preliminary data.</text>
</comment>
<name>A0A9J5YWV4_SOLCO</name>
<evidence type="ECO:0000256" key="1">
    <source>
        <dbReference type="SAM" id="MobiDB-lite"/>
    </source>
</evidence>
<accession>A0A9J5YWV4</accession>
<evidence type="ECO:0000313" key="4">
    <source>
        <dbReference type="Proteomes" id="UP000824120"/>
    </source>
</evidence>
<dbReference type="EMBL" id="JACXVP010000005">
    <property type="protein sequence ID" value="KAG5605203.1"/>
    <property type="molecule type" value="Genomic_DNA"/>
</dbReference>
<dbReference type="PANTHER" id="PTHR33180">
    <property type="entry name" value="PHOTOSYSTEM II CP43 REACTION CENTER PROTEIN"/>
    <property type="match status" value="1"/>
</dbReference>
<gene>
    <name evidence="3" type="ORF">H5410_026695</name>
</gene>
<evidence type="ECO:0000313" key="3">
    <source>
        <dbReference type="EMBL" id="KAG5605203.1"/>
    </source>
</evidence>